<organism evidence="10 11">
    <name type="scientific">Novispirillum itersonii</name>
    <name type="common">Aquaspirillum itersonii</name>
    <dbReference type="NCBI Taxonomy" id="189"/>
    <lineage>
        <taxon>Bacteria</taxon>
        <taxon>Pseudomonadati</taxon>
        <taxon>Pseudomonadota</taxon>
        <taxon>Alphaproteobacteria</taxon>
        <taxon>Rhodospirillales</taxon>
        <taxon>Novispirillaceae</taxon>
        <taxon>Novispirillum</taxon>
    </lineage>
</organism>
<dbReference type="AlphaFoldDB" id="A0A7W9ZCT3"/>
<dbReference type="SUPFAM" id="SSF55874">
    <property type="entry name" value="ATPase domain of HSP90 chaperone/DNA topoisomerase II/histidine kinase"/>
    <property type="match status" value="1"/>
</dbReference>
<dbReference type="SMART" id="SM00091">
    <property type="entry name" value="PAS"/>
    <property type="match status" value="2"/>
</dbReference>
<dbReference type="Gene3D" id="1.10.287.130">
    <property type="match status" value="1"/>
</dbReference>
<evidence type="ECO:0000259" key="8">
    <source>
        <dbReference type="PROSITE" id="PS50112"/>
    </source>
</evidence>
<evidence type="ECO:0000256" key="1">
    <source>
        <dbReference type="ARBA" id="ARBA00000085"/>
    </source>
</evidence>
<dbReference type="InterPro" id="IPR003661">
    <property type="entry name" value="HisK_dim/P_dom"/>
</dbReference>
<evidence type="ECO:0000313" key="10">
    <source>
        <dbReference type="EMBL" id="MBB6209046.1"/>
    </source>
</evidence>
<keyword evidence="6" id="KW-0902">Two-component regulatory system</keyword>
<dbReference type="SMART" id="SM00387">
    <property type="entry name" value="HATPase_c"/>
    <property type="match status" value="1"/>
</dbReference>
<dbReference type="Pfam" id="PF08448">
    <property type="entry name" value="PAS_4"/>
    <property type="match status" value="1"/>
</dbReference>
<dbReference type="SUPFAM" id="SSF55785">
    <property type="entry name" value="PYP-like sensor domain (PAS domain)"/>
    <property type="match status" value="2"/>
</dbReference>
<dbReference type="PROSITE" id="PS50113">
    <property type="entry name" value="PAC"/>
    <property type="match status" value="1"/>
</dbReference>
<dbReference type="Proteomes" id="UP000544872">
    <property type="component" value="Unassembled WGS sequence"/>
</dbReference>
<evidence type="ECO:0000256" key="5">
    <source>
        <dbReference type="ARBA" id="ARBA00022777"/>
    </source>
</evidence>
<dbReference type="EMBL" id="JACIIX010000001">
    <property type="protein sequence ID" value="MBB6209046.1"/>
    <property type="molecule type" value="Genomic_DNA"/>
</dbReference>
<dbReference type="InterPro" id="IPR035965">
    <property type="entry name" value="PAS-like_dom_sf"/>
</dbReference>
<dbReference type="InterPro" id="IPR013655">
    <property type="entry name" value="PAS_fold_3"/>
</dbReference>
<dbReference type="PRINTS" id="PR00344">
    <property type="entry name" value="BCTRLSENSOR"/>
</dbReference>
<dbReference type="InterPro" id="IPR036097">
    <property type="entry name" value="HisK_dim/P_sf"/>
</dbReference>
<dbReference type="InterPro" id="IPR013656">
    <property type="entry name" value="PAS_4"/>
</dbReference>
<dbReference type="InterPro" id="IPR000014">
    <property type="entry name" value="PAS"/>
</dbReference>
<feature type="domain" description="PAC" evidence="9">
    <location>
        <begin position="117"/>
        <end position="170"/>
    </location>
</feature>
<dbReference type="Gene3D" id="3.30.450.20">
    <property type="entry name" value="PAS domain"/>
    <property type="match status" value="2"/>
</dbReference>
<dbReference type="Pfam" id="PF08447">
    <property type="entry name" value="PAS_3"/>
    <property type="match status" value="1"/>
</dbReference>
<comment type="catalytic activity">
    <reaction evidence="1">
        <text>ATP + protein L-histidine = ADP + protein N-phospho-L-histidine.</text>
        <dbReference type="EC" id="2.7.13.3"/>
    </reaction>
</comment>
<dbReference type="Pfam" id="PF12860">
    <property type="entry name" value="PAS_7"/>
    <property type="match status" value="1"/>
</dbReference>
<dbReference type="CDD" id="cd00082">
    <property type="entry name" value="HisKA"/>
    <property type="match status" value="1"/>
</dbReference>
<evidence type="ECO:0000259" key="7">
    <source>
        <dbReference type="PROSITE" id="PS50109"/>
    </source>
</evidence>
<comment type="caution">
    <text evidence="10">The sequence shown here is derived from an EMBL/GenBank/DDBJ whole genome shotgun (WGS) entry which is preliminary data.</text>
</comment>
<dbReference type="NCBIfam" id="TIGR00229">
    <property type="entry name" value="sensory_box"/>
    <property type="match status" value="1"/>
</dbReference>
<dbReference type="PROSITE" id="PS50109">
    <property type="entry name" value="HIS_KIN"/>
    <property type="match status" value="1"/>
</dbReference>
<dbReference type="PROSITE" id="PS50112">
    <property type="entry name" value="PAS"/>
    <property type="match status" value="1"/>
</dbReference>
<evidence type="ECO:0000256" key="4">
    <source>
        <dbReference type="ARBA" id="ARBA00022679"/>
    </source>
</evidence>
<evidence type="ECO:0000256" key="2">
    <source>
        <dbReference type="ARBA" id="ARBA00012438"/>
    </source>
</evidence>
<feature type="domain" description="Histidine kinase" evidence="7">
    <location>
        <begin position="427"/>
        <end position="647"/>
    </location>
</feature>
<sequence>MAAGASDVLTWPEILSDAGQGLRRACRKALHRQHAAGPLPSVSAEGLLQTILDAAPEPIFAKDAEGRYVLANIACCQVMGLERDQVLGRQDADIFQPDVAARVVEIDREVLGGGLSHFYEERIPTPAGERIYSTVKAPVFGETPAAAVVGLVGVAKDVTRRTRALQELEERNRLLALAEDVAHVGHFRIRFRDRQVQWSPVCYALSGVSADSFAPSVRNHLRAVHPDDRKVLRQARRAAFRYGVEISREVRLHLPSGLRRTALVRLLPERDPVTREYCALFGIVFDTTDIHVARQAAEEKQELLDMAVSSIADGLVLCNDSYCRMYELPPELVRPGTRFEDLLRYSTSRDTSMTDDSDKVQWFADRITLHEVGGSVEQRFGDRWYLVNESRLPNGFRVGTRVDITGLKEAQLQATAASRAKTEFLSNMSHELRTPLNAVLGFAQLLLSSARDPLSERQQRSVRHILQAGEHLLTLITEILDLTRIEAGKLTLSPQAVALGDLIADCVVLTETLARKTDVSVMLEGMDDLMPVWADPTRTRQVVLNLLSNAVKYNRPGGWVRVRARVDRTARRAVVEVEDNGRGIPAARQTVLFEPFARLGLETSGIEGTGIGLTISARLMQEMGGGITFVSEEGRGSLFRADFPLAPEG</sequence>
<dbReference type="EC" id="2.7.13.3" evidence="2"/>
<name>A0A7W9ZCT3_NOVIT</name>
<dbReference type="PANTHER" id="PTHR43711:SF26">
    <property type="entry name" value="SENSOR HISTIDINE KINASE RCSC"/>
    <property type="match status" value="1"/>
</dbReference>
<gene>
    <name evidence="10" type="ORF">FHS48_000427</name>
</gene>
<dbReference type="InterPro" id="IPR005467">
    <property type="entry name" value="His_kinase_dom"/>
</dbReference>
<evidence type="ECO:0000313" key="11">
    <source>
        <dbReference type="Proteomes" id="UP000544872"/>
    </source>
</evidence>
<dbReference type="SMART" id="SM00388">
    <property type="entry name" value="HisKA"/>
    <property type="match status" value="1"/>
</dbReference>
<keyword evidence="3" id="KW-0597">Phosphoprotein</keyword>
<reference evidence="10 11" key="1">
    <citation type="submission" date="2020-08" db="EMBL/GenBank/DDBJ databases">
        <title>Genomic Encyclopedia of Type Strains, Phase IV (KMG-IV): sequencing the most valuable type-strain genomes for metagenomic binning, comparative biology and taxonomic classification.</title>
        <authorList>
            <person name="Goeker M."/>
        </authorList>
    </citation>
    <scope>NUCLEOTIDE SEQUENCE [LARGE SCALE GENOMIC DNA]</scope>
    <source>
        <strain evidence="10 11">DSM 11590</strain>
    </source>
</reference>
<dbReference type="InterPro" id="IPR003594">
    <property type="entry name" value="HATPase_dom"/>
</dbReference>
<dbReference type="InterPro" id="IPR036890">
    <property type="entry name" value="HATPase_C_sf"/>
</dbReference>
<protein>
    <recommendedName>
        <fullName evidence="2">histidine kinase</fullName>
        <ecNumber evidence="2">2.7.13.3</ecNumber>
    </recommendedName>
</protein>
<dbReference type="PANTHER" id="PTHR43711">
    <property type="entry name" value="TWO-COMPONENT HISTIDINE KINASE"/>
    <property type="match status" value="1"/>
</dbReference>
<evidence type="ECO:0000256" key="3">
    <source>
        <dbReference type="ARBA" id="ARBA00022553"/>
    </source>
</evidence>
<dbReference type="InterPro" id="IPR000700">
    <property type="entry name" value="PAS-assoc_C"/>
</dbReference>
<keyword evidence="4" id="KW-0808">Transferase</keyword>
<feature type="domain" description="PAS" evidence="8">
    <location>
        <begin position="44"/>
        <end position="114"/>
    </location>
</feature>
<dbReference type="Pfam" id="PF02518">
    <property type="entry name" value="HATPase_c"/>
    <property type="match status" value="1"/>
</dbReference>
<proteinExistence type="predicted"/>
<dbReference type="InterPro" id="IPR050736">
    <property type="entry name" value="Sensor_HK_Regulatory"/>
</dbReference>
<dbReference type="GO" id="GO:0000155">
    <property type="term" value="F:phosphorelay sensor kinase activity"/>
    <property type="evidence" value="ECO:0007669"/>
    <property type="project" value="InterPro"/>
</dbReference>
<keyword evidence="11" id="KW-1185">Reference proteome</keyword>
<dbReference type="Pfam" id="PF00512">
    <property type="entry name" value="HisKA"/>
    <property type="match status" value="1"/>
</dbReference>
<evidence type="ECO:0000259" key="9">
    <source>
        <dbReference type="PROSITE" id="PS50113"/>
    </source>
</evidence>
<dbReference type="RefSeq" id="WP_184260830.1">
    <property type="nucleotide sequence ID" value="NZ_JACIIX010000001.1"/>
</dbReference>
<evidence type="ECO:0000256" key="6">
    <source>
        <dbReference type="ARBA" id="ARBA00023012"/>
    </source>
</evidence>
<dbReference type="Gene3D" id="3.30.565.10">
    <property type="entry name" value="Histidine kinase-like ATPase, C-terminal domain"/>
    <property type="match status" value="1"/>
</dbReference>
<dbReference type="InterPro" id="IPR004358">
    <property type="entry name" value="Sig_transdc_His_kin-like_C"/>
</dbReference>
<dbReference type="SUPFAM" id="SSF47384">
    <property type="entry name" value="Homodimeric domain of signal transducing histidine kinase"/>
    <property type="match status" value="1"/>
</dbReference>
<keyword evidence="5" id="KW-0418">Kinase</keyword>
<accession>A0A7W9ZCT3</accession>
<dbReference type="CDD" id="cd00130">
    <property type="entry name" value="PAS"/>
    <property type="match status" value="1"/>
</dbReference>